<dbReference type="PROSITE" id="PS50174">
    <property type="entry name" value="G_PATCH"/>
    <property type="match status" value="1"/>
</dbReference>
<dbReference type="PANTHER" id="PTHR20923:SF1">
    <property type="entry name" value="G PATCH DOMAIN AND ANKYRIN REPEAT-CONTAINING PROTEIN 1"/>
    <property type="match status" value="1"/>
</dbReference>
<organism evidence="4 5">
    <name type="scientific">Plectus sambesii</name>
    <dbReference type="NCBI Taxonomy" id="2011161"/>
    <lineage>
        <taxon>Eukaryota</taxon>
        <taxon>Metazoa</taxon>
        <taxon>Ecdysozoa</taxon>
        <taxon>Nematoda</taxon>
        <taxon>Chromadorea</taxon>
        <taxon>Plectida</taxon>
        <taxon>Plectina</taxon>
        <taxon>Plectoidea</taxon>
        <taxon>Plectidae</taxon>
        <taxon>Plectus</taxon>
    </lineage>
</organism>
<reference evidence="5" key="1">
    <citation type="submission" date="2022-11" db="UniProtKB">
        <authorList>
            <consortium name="WormBaseParasite"/>
        </authorList>
    </citation>
    <scope>IDENTIFICATION</scope>
</reference>
<dbReference type="InterPro" id="IPR036770">
    <property type="entry name" value="Ankyrin_rpt-contain_sf"/>
</dbReference>
<proteinExistence type="predicted"/>
<dbReference type="InterPro" id="IPR039146">
    <property type="entry name" value="GPANK1"/>
</dbReference>
<evidence type="ECO:0000313" key="5">
    <source>
        <dbReference type="WBParaSite" id="PSAMB.scaffold3111size20349.g20434.t1"/>
    </source>
</evidence>
<dbReference type="PROSITE" id="PS50088">
    <property type="entry name" value="ANK_REPEAT"/>
    <property type="match status" value="1"/>
</dbReference>
<dbReference type="Gene3D" id="1.25.40.20">
    <property type="entry name" value="Ankyrin repeat-containing domain"/>
    <property type="match status" value="1"/>
</dbReference>
<dbReference type="AlphaFoldDB" id="A0A914W5R1"/>
<dbReference type="GO" id="GO:0003676">
    <property type="term" value="F:nucleic acid binding"/>
    <property type="evidence" value="ECO:0007669"/>
    <property type="project" value="InterPro"/>
</dbReference>
<feature type="domain" description="G-patch" evidence="3">
    <location>
        <begin position="239"/>
        <end position="285"/>
    </location>
</feature>
<feature type="region of interest" description="Disordered" evidence="2">
    <location>
        <begin position="279"/>
        <end position="298"/>
    </location>
</feature>
<sequence length="341" mass="38086">MASSPTSRLPFAKVSFVRQQQCDEQQDCDVAETSSSNCLSGSEARSFYESVVQSTSSAQNVKSAVNTRSTRQTRQGTLNKSSEVYEKASTYFSERGVNAFLKAAAEGNTEALRQYVEMGMNVNVVDDFDWTAIMCAAYSGHLSAVRFLKSQNADVDCVDRRGRSAFDLAVEQRHQAVADCLTSESDSSQTRSKTKEKLRKPEYCGDCKIPYTECSHHTSTVHLLSTKTPRQDPGYGIPHTNAGYRMLQRHGWDEYSGLGKEGKGKRYPVKTILKRDRKGLGNVQPKPKVTHFGPADTDAVVGTHPQQVRLKSTTVAKRQLAKVEARTKRWEADFRRQFVMD</sequence>
<evidence type="ECO:0000256" key="2">
    <source>
        <dbReference type="SAM" id="MobiDB-lite"/>
    </source>
</evidence>
<dbReference type="Pfam" id="PF01585">
    <property type="entry name" value="G-patch"/>
    <property type="match status" value="1"/>
</dbReference>
<evidence type="ECO:0000259" key="3">
    <source>
        <dbReference type="PROSITE" id="PS50174"/>
    </source>
</evidence>
<protein>
    <submittedName>
        <fullName evidence="5">G-patch domain-containing protein</fullName>
    </submittedName>
</protein>
<evidence type="ECO:0000313" key="4">
    <source>
        <dbReference type="Proteomes" id="UP000887566"/>
    </source>
</evidence>
<name>A0A914W5R1_9BILA</name>
<dbReference type="Proteomes" id="UP000887566">
    <property type="component" value="Unplaced"/>
</dbReference>
<dbReference type="InterPro" id="IPR000467">
    <property type="entry name" value="G_patch_dom"/>
</dbReference>
<dbReference type="SMART" id="SM00443">
    <property type="entry name" value="G_patch"/>
    <property type="match status" value="1"/>
</dbReference>
<dbReference type="InterPro" id="IPR002110">
    <property type="entry name" value="Ankyrin_rpt"/>
</dbReference>
<accession>A0A914W5R1</accession>
<dbReference type="WBParaSite" id="PSAMB.scaffold3111size20349.g20434.t1">
    <property type="protein sequence ID" value="PSAMB.scaffold3111size20349.g20434.t1"/>
    <property type="gene ID" value="PSAMB.scaffold3111size20349.g20434"/>
</dbReference>
<dbReference type="PANTHER" id="PTHR20923">
    <property type="entry name" value="BAT4 PROTEIN-RELATED"/>
    <property type="match status" value="1"/>
</dbReference>
<dbReference type="SMART" id="SM00248">
    <property type="entry name" value="ANK"/>
    <property type="match status" value="3"/>
</dbReference>
<keyword evidence="4" id="KW-1185">Reference proteome</keyword>
<feature type="repeat" description="ANK" evidence="1">
    <location>
        <begin position="95"/>
        <end position="127"/>
    </location>
</feature>
<dbReference type="Pfam" id="PF12796">
    <property type="entry name" value="Ank_2"/>
    <property type="match status" value="1"/>
</dbReference>
<evidence type="ECO:0000256" key="1">
    <source>
        <dbReference type="PROSITE-ProRule" id="PRU00023"/>
    </source>
</evidence>
<keyword evidence="1" id="KW-0040">ANK repeat</keyword>
<dbReference type="SUPFAM" id="SSF48403">
    <property type="entry name" value="Ankyrin repeat"/>
    <property type="match status" value="1"/>
</dbReference>